<comment type="caution">
    <text evidence="2">The sequence shown here is derived from an EMBL/GenBank/DDBJ whole genome shotgun (WGS) entry which is preliminary data.</text>
</comment>
<gene>
    <name evidence="2" type="ORF">TNCT_16421</name>
</gene>
<dbReference type="EMBL" id="BMAO01014347">
    <property type="protein sequence ID" value="GFQ94325.1"/>
    <property type="molecule type" value="Genomic_DNA"/>
</dbReference>
<protein>
    <submittedName>
        <fullName evidence="2">Uncharacterized protein</fullName>
    </submittedName>
</protein>
<feature type="region of interest" description="Disordered" evidence="1">
    <location>
        <begin position="34"/>
        <end position="67"/>
    </location>
</feature>
<evidence type="ECO:0000313" key="3">
    <source>
        <dbReference type="Proteomes" id="UP000887116"/>
    </source>
</evidence>
<evidence type="ECO:0000313" key="2">
    <source>
        <dbReference type="EMBL" id="GFQ94325.1"/>
    </source>
</evidence>
<dbReference type="Proteomes" id="UP000887116">
    <property type="component" value="Unassembled WGS sequence"/>
</dbReference>
<dbReference type="AlphaFoldDB" id="A0A8X6L1J0"/>
<name>A0A8X6L1J0_TRICU</name>
<reference evidence="2" key="1">
    <citation type="submission" date="2020-07" db="EMBL/GenBank/DDBJ databases">
        <title>Multicomponent nature underlies the extraordinary mechanical properties of spider dragline silk.</title>
        <authorList>
            <person name="Kono N."/>
            <person name="Nakamura H."/>
            <person name="Mori M."/>
            <person name="Yoshida Y."/>
            <person name="Ohtoshi R."/>
            <person name="Malay A.D."/>
            <person name="Moran D.A.P."/>
            <person name="Tomita M."/>
            <person name="Numata K."/>
            <person name="Arakawa K."/>
        </authorList>
    </citation>
    <scope>NUCLEOTIDE SEQUENCE</scope>
</reference>
<evidence type="ECO:0000256" key="1">
    <source>
        <dbReference type="SAM" id="MobiDB-lite"/>
    </source>
</evidence>
<organism evidence="2 3">
    <name type="scientific">Trichonephila clavata</name>
    <name type="common">Joro spider</name>
    <name type="synonym">Nephila clavata</name>
    <dbReference type="NCBI Taxonomy" id="2740835"/>
    <lineage>
        <taxon>Eukaryota</taxon>
        <taxon>Metazoa</taxon>
        <taxon>Ecdysozoa</taxon>
        <taxon>Arthropoda</taxon>
        <taxon>Chelicerata</taxon>
        <taxon>Arachnida</taxon>
        <taxon>Araneae</taxon>
        <taxon>Araneomorphae</taxon>
        <taxon>Entelegynae</taxon>
        <taxon>Araneoidea</taxon>
        <taxon>Nephilidae</taxon>
        <taxon>Trichonephila</taxon>
    </lineage>
</organism>
<sequence>MEFFKSAMLKKFHFRTCISTTHKPECLHAVHGNHNAHGRQRQCSPAVSSRKIHSSGGRVGGLDDSKMPPGIISYSKAKVSSKKLLQAQVQCAKEIRGGCS</sequence>
<proteinExistence type="predicted"/>
<keyword evidence="3" id="KW-1185">Reference proteome</keyword>
<accession>A0A8X6L1J0</accession>